<keyword evidence="5" id="KW-1185">Reference proteome</keyword>
<gene>
    <name evidence="4" type="ORF">QJS04_geneDACA000399</name>
</gene>
<proteinExistence type="predicted"/>
<organism evidence="4 5">
    <name type="scientific">Acorus gramineus</name>
    <name type="common">Dwarf sweet flag</name>
    <dbReference type="NCBI Taxonomy" id="55184"/>
    <lineage>
        <taxon>Eukaryota</taxon>
        <taxon>Viridiplantae</taxon>
        <taxon>Streptophyta</taxon>
        <taxon>Embryophyta</taxon>
        <taxon>Tracheophyta</taxon>
        <taxon>Spermatophyta</taxon>
        <taxon>Magnoliopsida</taxon>
        <taxon>Liliopsida</taxon>
        <taxon>Acoraceae</taxon>
        <taxon>Acorus</taxon>
    </lineage>
</organism>
<feature type="compositionally biased region" description="Pro residues" evidence="1">
    <location>
        <begin position="1"/>
        <end position="19"/>
    </location>
</feature>
<evidence type="ECO:0000259" key="2">
    <source>
        <dbReference type="Pfam" id="PF00646"/>
    </source>
</evidence>
<accession>A0AAV9ATZ0</accession>
<sequence>MEPLPLSPPQPETPPPPTTTRPWSRLPRTFTKNLLNRLEFPDYIRFSSVCHQWHISKRHAQTLPSPQLPWLLLPYQLSNQPSLTFYSLSESRTYNLPIPCIQPGQPFSFIAASDGYILFESPPYSGFRTLFNPLSRECINLPQSALSPPFVISCALTSPSSSLNDPDRWVVLAGGNVIFGWRPSDGYWFDKKIERGGTSVLNMAVDQEKRRLYVVMTDLELFEADVPVESDLSLLARAPRGAHVPKPSLEADHFLMVMPGEEEVLMAVVLYVVSCEARVGVERVVLYKVREGDWVRVGAREIGDQRELFLSRWGSLMWVVGAEGGTAGRALLVPDLGTTQTISAAQGRFLVYIEIDLESGTVLYKGYYRT</sequence>
<name>A0AAV9ATZ0_ACOGR</name>
<dbReference type="PANTHER" id="PTHR33110:SF134">
    <property type="entry name" value="OS09G0565350 PROTEIN"/>
    <property type="match status" value="1"/>
</dbReference>
<dbReference type="InterPro" id="IPR005174">
    <property type="entry name" value="KIB1-4_b-propeller"/>
</dbReference>
<feature type="region of interest" description="Disordered" evidence="1">
    <location>
        <begin position="1"/>
        <end position="25"/>
    </location>
</feature>
<dbReference type="SUPFAM" id="SSF81383">
    <property type="entry name" value="F-box domain"/>
    <property type="match status" value="1"/>
</dbReference>
<evidence type="ECO:0000313" key="4">
    <source>
        <dbReference type="EMBL" id="KAK1267642.1"/>
    </source>
</evidence>
<evidence type="ECO:0008006" key="6">
    <source>
        <dbReference type="Google" id="ProtNLM"/>
    </source>
</evidence>
<feature type="domain" description="KIB1-4 beta-propeller" evidence="3">
    <location>
        <begin position="85"/>
        <end position="315"/>
    </location>
</feature>
<reference evidence="4" key="2">
    <citation type="submission" date="2023-06" db="EMBL/GenBank/DDBJ databases">
        <authorList>
            <person name="Ma L."/>
            <person name="Liu K.-W."/>
            <person name="Li Z."/>
            <person name="Hsiao Y.-Y."/>
            <person name="Qi Y."/>
            <person name="Fu T."/>
            <person name="Tang G."/>
            <person name="Zhang D."/>
            <person name="Sun W.-H."/>
            <person name="Liu D.-K."/>
            <person name="Li Y."/>
            <person name="Chen G.-Z."/>
            <person name="Liu X.-D."/>
            <person name="Liao X.-Y."/>
            <person name="Jiang Y.-T."/>
            <person name="Yu X."/>
            <person name="Hao Y."/>
            <person name="Huang J."/>
            <person name="Zhao X.-W."/>
            <person name="Ke S."/>
            <person name="Chen Y.-Y."/>
            <person name="Wu W.-L."/>
            <person name="Hsu J.-L."/>
            <person name="Lin Y.-F."/>
            <person name="Huang M.-D."/>
            <person name="Li C.-Y."/>
            <person name="Huang L."/>
            <person name="Wang Z.-W."/>
            <person name="Zhao X."/>
            <person name="Zhong W.-Y."/>
            <person name="Peng D.-H."/>
            <person name="Ahmad S."/>
            <person name="Lan S."/>
            <person name="Zhang J.-S."/>
            <person name="Tsai W.-C."/>
            <person name="Van De Peer Y."/>
            <person name="Liu Z.-J."/>
        </authorList>
    </citation>
    <scope>NUCLEOTIDE SEQUENCE</scope>
    <source>
        <strain evidence="4">SCP</strain>
        <tissue evidence="4">Leaves</tissue>
    </source>
</reference>
<protein>
    <recommendedName>
        <fullName evidence="6">F-box domain-containing protein</fullName>
    </recommendedName>
</protein>
<feature type="domain" description="F-box" evidence="2">
    <location>
        <begin position="23"/>
        <end position="54"/>
    </location>
</feature>
<dbReference type="EMBL" id="JAUJYN010000007">
    <property type="protein sequence ID" value="KAK1267642.1"/>
    <property type="molecule type" value="Genomic_DNA"/>
</dbReference>
<dbReference type="InterPro" id="IPR036047">
    <property type="entry name" value="F-box-like_dom_sf"/>
</dbReference>
<dbReference type="Pfam" id="PF03478">
    <property type="entry name" value="Beta-prop_KIB1-4"/>
    <property type="match status" value="1"/>
</dbReference>
<reference evidence="4" key="1">
    <citation type="journal article" date="2023" name="Nat. Commun.">
        <title>Diploid and tetraploid genomes of Acorus and the evolution of monocots.</title>
        <authorList>
            <person name="Ma L."/>
            <person name="Liu K.W."/>
            <person name="Li Z."/>
            <person name="Hsiao Y.Y."/>
            <person name="Qi Y."/>
            <person name="Fu T."/>
            <person name="Tang G.D."/>
            <person name="Zhang D."/>
            <person name="Sun W.H."/>
            <person name="Liu D.K."/>
            <person name="Li Y."/>
            <person name="Chen G.Z."/>
            <person name="Liu X.D."/>
            <person name="Liao X.Y."/>
            <person name="Jiang Y.T."/>
            <person name="Yu X."/>
            <person name="Hao Y."/>
            <person name="Huang J."/>
            <person name="Zhao X.W."/>
            <person name="Ke S."/>
            <person name="Chen Y.Y."/>
            <person name="Wu W.L."/>
            <person name="Hsu J.L."/>
            <person name="Lin Y.F."/>
            <person name="Huang M.D."/>
            <person name="Li C.Y."/>
            <person name="Huang L."/>
            <person name="Wang Z.W."/>
            <person name="Zhao X."/>
            <person name="Zhong W.Y."/>
            <person name="Peng D.H."/>
            <person name="Ahmad S."/>
            <person name="Lan S."/>
            <person name="Zhang J.S."/>
            <person name="Tsai W.C."/>
            <person name="Van de Peer Y."/>
            <person name="Liu Z.J."/>
        </authorList>
    </citation>
    <scope>NUCLEOTIDE SEQUENCE</scope>
    <source>
        <strain evidence="4">SCP</strain>
    </source>
</reference>
<dbReference type="PANTHER" id="PTHR33110">
    <property type="entry name" value="F-BOX/KELCH-REPEAT PROTEIN-RELATED"/>
    <property type="match status" value="1"/>
</dbReference>
<dbReference type="Proteomes" id="UP001179952">
    <property type="component" value="Unassembled WGS sequence"/>
</dbReference>
<dbReference type="Pfam" id="PF00646">
    <property type="entry name" value="F-box"/>
    <property type="match status" value="1"/>
</dbReference>
<evidence type="ECO:0000259" key="3">
    <source>
        <dbReference type="Pfam" id="PF03478"/>
    </source>
</evidence>
<dbReference type="InterPro" id="IPR001810">
    <property type="entry name" value="F-box_dom"/>
</dbReference>
<evidence type="ECO:0000313" key="5">
    <source>
        <dbReference type="Proteomes" id="UP001179952"/>
    </source>
</evidence>
<evidence type="ECO:0000256" key="1">
    <source>
        <dbReference type="SAM" id="MobiDB-lite"/>
    </source>
</evidence>
<dbReference type="AlphaFoldDB" id="A0AAV9ATZ0"/>
<comment type="caution">
    <text evidence="4">The sequence shown here is derived from an EMBL/GenBank/DDBJ whole genome shotgun (WGS) entry which is preliminary data.</text>
</comment>